<accession>A0A4C1W1N6</accession>
<keyword evidence="2" id="KW-1185">Reference proteome</keyword>
<sequence>MPRRCELYVVRVVSLKNGCRNSDLRARVCRSENVEAVNKMIHCTRVQSVRCEPTRSSKWVKVTRQSSASRKWTVTAYAGSTAF</sequence>
<dbReference type="AlphaFoldDB" id="A0A4C1W1N6"/>
<proteinExistence type="predicted"/>
<protein>
    <submittedName>
        <fullName evidence="1">Uncharacterized protein</fullName>
    </submittedName>
</protein>
<dbReference type="Proteomes" id="UP000299102">
    <property type="component" value="Unassembled WGS sequence"/>
</dbReference>
<organism evidence="1 2">
    <name type="scientific">Eumeta variegata</name>
    <name type="common">Bagworm moth</name>
    <name type="synonym">Eumeta japonica</name>
    <dbReference type="NCBI Taxonomy" id="151549"/>
    <lineage>
        <taxon>Eukaryota</taxon>
        <taxon>Metazoa</taxon>
        <taxon>Ecdysozoa</taxon>
        <taxon>Arthropoda</taxon>
        <taxon>Hexapoda</taxon>
        <taxon>Insecta</taxon>
        <taxon>Pterygota</taxon>
        <taxon>Neoptera</taxon>
        <taxon>Endopterygota</taxon>
        <taxon>Lepidoptera</taxon>
        <taxon>Glossata</taxon>
        <taxon>Ditrysia</taxon>
        <taxon>Tineoidea</taxon>
        <taxon>Psychidae</taxon>
        <taxon>Oiketicinae</taxon>
        <taxon>Eumeta</taxon>
    </lineage>
</organism>
<comment type="caution">
    <text evidence="1">The sequence shown here is derived from an EMBL/GenBank/DDBJ whole genome shotgun (WGS) entry which is preliminary data.</text>
</comment>
<reference evidence="1 2" key="1">
    <citation type="journal article" date="2019" name="Commun. Biol.">
        <title>The bagworm genome reveals a unique fibroin gene that provides high tensile strength.</title>
        <authorList>
            <person name="Kono N."/>
            <person name="Nakamura H."/>
            <person name="Ohtoshi R."/>
            <person name="Tomita M."/>
            <person name="Numata K."/>
            <person name="Arakawa K."/>
        </authorList>
    </citation>
    <scope>NUCLEOTIDE SEQUENCE [LARGE SCALE GENOMIC DNA]</scope>
</reference>
<dbReference type="EMBL" id="BGZK01000462">
    <property type="protein sequence ID" value="GBP44983.1"/>
    <property type="molecule type" value="Genomic_DNA"/>
</dbReference>
<evidence type="ECO:0000313" key="1">
    <source>
        <dbReference type="EMBL" id="GBP44983.1"/>
    </source>
</evidence>
<evidence type="ECO:0000313" key="2">
    <source>
        <dbReference type="Proteomes" id="UP000299102"/>
    </source>
</evidence>
<name>A0A4C1W1N6_EUMVA</name>
<gene>
    <name evidence="1" type="ORF">EVAR_33410_1</name>
</gene>